<feature type="compositionally biased region" description="Basic and acidic residues" evidence="11">
    <location>
        <begin position="137"/>
        <end position="148"/>
    </location>
</feature>
<evidence type="ECO:0000256" key="3">
    <source>
        <dbReference type="ARBA" id="ARBA00022723"/>
    </source>
</evidence>
<keyword evidence="2" id="KW-0235">DNA replication</keyword>
<evidence type="ECO:0000313" key="14">
    <source>
        <dbReference type="Proteomes" id="UP000075880"/>
    </source>
</evidence>
<dbReference type="InterPro" id="IPR021886">
    <property type="entry name" value="MgsA_C"/>
</dbReference>
<dbReference type="InterPro" id="IPR027417">
    <property type="entry name" value="P-loop_NTPase"/>
</dbReference>
<dbReference type="CDD" id="cd18139">
    <property type="entry name" value="HLD_clamp_RarA"/>
    <property type="match status" value="1"/>
</dbReference>
<dbReference type="GO" id="GO:0017116">
    <property type="term" value="F:single-stranded DNA helicase activity"/>
    <property type="evidence" value="ECO:0007669"/>
    <property type="project" value="TreeGrafter"/>
</dbReference>
<dbReference type="AlphaFoldDB" id="A0A182IM42"/>
<dbReference type="GO" id="GO:0005524">
    <property type="term" value="F:ATP binding"/>
    <property type="evidence" value="ECO:0007669"/>
    <property type="project" value="UniProtKB-KW"/>
</dbReference>
<feature type="region of interest" description="Disordered" evidence="11">
    <location>
        <begin position="119"/>
        <end position="160"/>
    </location>
</feature>
<evidence type="ECO:0000259" key="12">
    <source>
        <dbReference type="PROSITE" id="PS51908"/>
    </source>
</evidence>
<dbReference type="EnsemblMetazoa" id="AATE001730-RA">
    <property type="protein sequence ID" value="AATE001730-PA.1"/>
    <property type="gene ID" value="AATE001730"/>
</dbReference>
<dbReference type="FunFam" id="3.40.50.300:FF:000137">
    <property type="entry name" value="Replication-associated recombination protein A"/>
    <property type="match status" value="1"/>
</dbReference>
<evidence type="ECO:0000313" key="13">
    <source>
        <dbReference type="EnsemblMetazoa" id="AATE001730-PA.1"/>
    </source>
</evidence>
<dbReference type="InterPro" id="IPR003959">
    <property type="entry name" value="ATPase_AAA_core"/>
</dbReference>
<accession>A0A182IM42</accession>
<dbReference type="PANTHER" id="PTHR13779">
    <property type="entry name" value="WERNER HELICASE-INTERACTING PROTEIN 1 FAMILY MEMBER"/>
    <property type="match status" value="1"/>
</dbReference>
<dbReference type="Gene3D" id="3.40.50.300">
    <property type="entry name" value="P-loop containing nucleotide triphosphate hydrolases"/>
    <property type="match status" value="1"/>
</dbReference>
<dbReference type="CDD" id="cd00009">
    <property type="entry name" value="AAA"/>
    <property type="match status" value="1"/>
</dbReference>
<dbReference type="PANTHER" id="PTHR13779:SF7">
    <property type="entry name" value="ATPASE WRNIP1"/>
    <property type="match status" value="1"/>
</dbReference>
<protein>
    <recommendedName>
        <fullName evidence="12">UBZ4-type domain-containing protein</fullName>
    </recommendedName>
</protein>
<dbReference type="PROSITE" id="PS51908">
    <property type="entry name" value="ZF_UBZ4"/>
    <property type="match status" value="1"/>
</dbReference>
<dbReference type="GO" id="GO:0003677">
    <property type="term" value="F:DNA binding"/>
    <property type="evidence" value="ECO:0007669"/>
    <property type="project" value="InterPro"/>
</dbReference>
<feature type="compositionally biased region" description="Polar residues" evidence="11">
    <location>
        <begin position="149"/>
        <end position="160"/>
    </location>
</feature>
<dbReference type="SMART" id="SM00382">
    <property type="entry name" value="AAA"/>
    <property type="match status" value="1"/>
</dbReference>
<keyword evidence="6 10" id="KW-0863">Zinc-finger</keyword>
<keyword evidence="7" id="KW-0862">Zinc</keyword>
<dbReference type="GO" id="GO:0016887">
    <property type="term" value="F:ATP hydrolysis activity"/>
    <property type="evidence" value="ECO:0007669"/>
    <property type="project" value="InterPro"/>
</dbReference>
<dbReference type="STRING" id="41427.A0A182IM42"/>
<dbReference type="GO" id="GO:0000731">
    <property type="term" value="P:DNA synthesis involved in DNA repair"/>
    <property type="evidence" value="ECO:0007669"/>
    <property type="project" value="TreeGrafter"/>
</dbReference>
<dbReference type="SUPFAM" id="SSF48019">
    <property type="entry name" value="post-AAA+ oligomerization domain-like"/>
    <property type="match status" value="1"/>
</dbReference>
<keyword evidence="3" id="KW-0479">Metal-binding</keyword>
<dbReference type="Gene3D" id="1.10.8.60">
    <property type="match status" value="1"/>
</dbReference>
<dbReference type="Pfam" id="PF00004">
    <property type="entry name" value="AAA"/>
    <property type="match status" value="1"/>
</dbReference>
<keyword evidence="14" id="KW-1185">Reference proteome</keyword>
<dbReference type="FunFam" id="1.20.272.10:FF:000001">
    <property type="entry name" value="Putative AAA family ATPase"/>
    <property type="match status" value="1"/>
</dbReference>
<evidence type="ECO:0000256" key="11">
    <source>
        <dbReference type="SAM" id="MobiDB-lite"/>
    </source>
</evidence>
<dbReference type="OrthoDB" id="10265467at2759"/>
<keyword evidence="8" id="KW-0067">ATP-binding</keyword>
<keyword evidence="5 10" id="KW-0227">DNA damage</keyword>
<dbReference type="GO" id="GO:0006261">
    <property type="term" value="P:DNA-templated DNA replication"/>
    <property type="evidence" value="ECO:0007669"/>
    <property type="project" value="TreeGrafter"/>
</dbReference>
<dbReference type="Pfam" id="PF12002">
    <property type="entry name" value="MgsA_C"/>
    <property type="match status" value="1"/>
</dbReference>
<evidence type="ECO:0000256" key="4">
    <source>
        <dbReference type="ARBA" id="ARBA00022741"/>
    </source>
</evidence>
<dbReference type="Pfam" id="PF16193">
    <property type="entry name" value="AAA_assoc_2"/>
    <property type="match status" value="1"/>
</dbReference>
<dbReference type="GO" id="GO:0008047">
    <property type="term" value="F:enzyme activator activity"/>
    <property type="evidence" value="ECO:0007669"/>
    <property type="project" value="TreeGrafter"/>
</dbReference>
<evidence type="ECO:0000256" key="5">
    <source>
        <dbReference type="ARBA" id="ARBA00022763"/>
    </source>
</evidence>
<feature type="domain" description="UBZ4-type" evidence="12">
    <location>
        <begin position="17"/>
        <end position="44"/>
    </location>
</feature>
<dbReference type="EnsemblMetazoa" id="ENSAATROPT013113">
    <property type="protein sequence ID" value="ENSAATROPP011915"/>
    <property type="gene ID" value="ENSAATROPG010674"/>
</dbReference>
<reference evidence="14" key="1">
    <citation type="submission" date="2021-09" db="EMBL/GenBank/DDBJ databases">
        <authorList>
            <consortium name="Infravec"/>
            <person name="Campbell I L."/>
            <person name="Maslen G."/>
            <person name="Yates A."/>
        </authorList>
    </citation>
    <scope>NUCLEOTIDE SEQUENCE [LARGE SCALE GENOMIC DNA]</scope>
    <source>
        <strain evidence="14">Infravec2 EBRE</strain>
    </source>
</reference>
<evidence type="ECO:0000256" key="2">
    <source>
        <dbReference type="ARBA" id="ARBA00022705"/>
    </source>
</evidence>
<evidence type="ECO:0000256" key="1">
    <source>
        <dbReference type="ARBA" id="ARBA00008959"/>
    </source>
</evidence>
<proteinExistence type="inferred from homology"/>
<dbReference type="SUPFAM" id="SSF52540">
    <property type="entry name" value="P-loop containing nucleoside triphosphate hydrolases"/>
    <property type="match status" value="1"/>
</dbReference>
<keyword evidence="9 10" id="KW-0234">DNA repair</keyword>
<name>A0A182IM42_ANOAO</name>
<sequence length="594" mass="66591">MAESILDSPQPSTSSPKYPCPVCNKWFIATKINEHADQCLNDSICDEPEEVPIVQANSRPESSSTVTASQTNESKRHYSIFERNSSSGGPSKRARCESTDQPRSLTVEQLENEIISLETEEEEEVECTKRNISSQDMHVKRNEPEQRAKSTATSLHTSDTLDSNVPLAERVRPTEIEDYIGQDQIMGRNTILRKLFDNGTIPSMILWGPPGCGKTTLAHIIANHCKKNAGIMRFVKLSATMVGVAEVKEVVKVAKNDAKFKRRTILFMDEIHRFNKAQQDLFLPHVESGTITLIGATTENPSFSLNSALLSRCRVIVLEKHSVESMMRILERALPQYEAIMIKDNNNVNDLPDLSKLPFVPRLLLNEDAVRWLAETCDGDARIGLNGLQLALRAFKLDGTSDEELGPKIISLEDVREGIKKSHLLYDRNGDQHYDIISALHKSIRASDDNAALYWVTRMIASGEDPRFICRRMVRMASEDIGIADTNALQVATTALTAVQSVGMPEADVIIAHCAVYLARAPKSREVYDAYKRCRESIDQWKGPMPSVPLHLRNAPTKLMQDLNYGFGYNLLHKDQSGLTYLPEELEEVDYFSD</sequence>
<feature type="compositionally biased region" description="Polar residues" evidence="11">
    <location>
        <begin position="55"/>
        <end position="72"/>
    </location>
</feature>
<evidence type="ECO:0000256" key="7">
    <source>
        <dbReference type="ARBA" id="ARBA00022833"/>
    </source>
</evidence>
<dbReference type="InterPro" id="IPR006642">
    <property type="entry name" value="Rad18_UBZ4"/>
</dbReference>
<dbReference type="Proteomes" id="UP000075880">
    <property type="component" value="Unassembled WGS sequence"/>
</dbReference>
<feature type="region of interest" description="Disordered" evidence="11">
    <location>
        <begin position="53"/>
        <end position="104"/>
    </location>
</feature>
<dbReference type="InterPro" id="IPR051314">
    <property type="entry name" value="AAA_ATPase_RarA/MGS1/WRNIP1"/>
</dbReference>
<dbReference type="GO" id="GO:0008270">
    <property type="term" value="F:zinc ion binding"/>
    <property type="evidence" value="ECO:0007669"/>
    <property type="project" value="UniProtKB-KW"/>
</dbReference>
<keyword evidence="4" id="KW-0547">Nucleotide-binding</keyword>
<dbReference type="Gene3D" id="3.30.160.60">
    <property type="entry name" value="Classic Zinc Finger"/>
    <property type="match status" value="1"/>
</dbReference>
<evidence type="ECO:0000256" key="9">
    <source>
        <dbReference type="ARBA" id="ARBA00023204"/>
    </source>
</evidence>
<dbReference type="VEuPathDB" id="VectorBase:AATE001730"/>
<organism evidence="13">
    <name type="scientific">Anopheles atroparvus</name>
    <name type="common">European mosquito</name>
    <dbReference type="NCBI Taxonomy" id="41427"/>
    <lineage>
        <taxon>Eukaryota</taxon>
        <taxon>Metazoa</taxon>
        <taxon>Ecdysozoa</taxon>
        <taxon>Arthropoda</taxon>
        <taxon>Hexapoda</taxon>
        <taxon>Insecta</taxon>
        <taxon>Pterygota</taxon>
        <taxon>Neoptera</taxon>
        <taxon>Endopterygota</taxon>
        <taxon>Diptera</taxon>
        <taxon>Nematocera</taxon>
        <taxon>Culicoidea</taxon>
        <taxon>Culicidae</taxon>
        <taxon>Anophelinae</taxon>
        <taxon>Anopheles</taxon>
    </lineage>
</organism>
<evidence type="ECO:0000256" key="6">
    <source>
        <dbReference type="ARBA" id="ARBA00022771"/>
    </source>
</evidence>
<dbReference type="InterPro" id="IPR008921">
    <property type="entry name" value="DNA_pol3_clamp-load_cplx_C"/>
</dbReference>
<evidence type="ECO:0000256" key="8">
    <source>
        <dbReference type="ARBA" id="ARBA00022840"/>
    </source>
</evidence>
<reference evidence="13" key="2">
    <citation type="submission" date="2022-08" db="UniProtKB">
        <authorList>
            <consortium name="EnsemblMetazoa"/>
        </authorList>
    </citation>
    <scope>IDENTIFICATION</scope>
    <source>
        <strain evidence="13">EBRO</strain>
    </source>
</reference>
<dbReference type="Gene3D" id="1.10.3710.10">
    <property type="entry name" value="DNA polymerase III clamp loader subunits, C-terminal domain"/>
    <property type="match status" value="1"/>
</dbReference>
<dbReference type="InterPro" id="IPR032423">
    <property type="entry name" value="AAA_assoc_2"/>
</dbReference>
<dbReference type="InterPro" id="IPR003593">
    <property type="entry name" value="AAA+_ATPase"/>
</dbReference>
<dbReference type="GO" id="GO:0005634">
    <property type="term" value="C:nucleus"/>
    <property type="evidence" value="ECO:0007669"/>
    <property type="project" value="TreeGrafter"/>
</dbReference>
<evidence type="ECO:0000256" key="10">
    <source>
        <dbReference type="PROSITE-ProRule" id="PRU01256"/>
    </source>
</evidence>
<dbReference type="Gene3D" id="1.20.272.10">
    <property type="match status" value="1"/>
</dbReference>
<comment type="similarity">
    <text evidence="1">Belongs to the AAA ATPase family. RarA/MGS1/WRNIP1 subfamily.</text>
</comment>